<name>A0ABQ4XYZ9_9ASTR</name>
<dbReference type="EMBL" id="BQNB010009915">
    <property type="protein sequence ID" value="GJS70177.1"/>
    <property type="molecule type" value="Genomic_DNA"/>
</dbReference>
<gene>
    <name evidence="1" type="ORF">Tco_0703018</name>
</gene>
<keyword evidence="2" id="KW-1185">Reference proteome</keyword>
<accession>A0ABQ4XYZ9</accession>
<comment type="caution">
    <text evidence="1">The sequence shown here is derived from an EMBL/GenBank/DDBJ whole genome shotgun (WGS) entry which is preliminary data.</text>
</comment>
<evidence type="ECO:0000313" key="1">
    <source>
        <dbReference type="EMBL" id="GJS70177.1"/>
    </source>
</evidence>
<organism evidence="1 2">
    <name type="scientific">Tanacetum coccineum</name>
    <dbReference type="NCBI Taxonomy" id="301880"/>
    <lineage>
        <taxon>Eukaryota</taxon>
        <taxon>Viridiplantae</taxon>
        <taxon>Streptophyta</taxon>
        <taxon>Embryophyta</taxon>
        <taxon>Tracheophyta</taxon>
        <taxon>Spermatophyta</taxon>
        <taxon>Magnoliopsida</taxon>
        <taxon>eudicotyledons</taxon>
        <taxon>Gunneridae</taxon>
        <taxon>Pentapetalae</taxon>
        <taxon>asterids</taxon>
        <taxon>campanulids</taxon>
        <taxon>Asterales</taxon>
        <taxon>Asteraceae</taxon>
        <taxon>Asteroideae</taxon>
        <taxon>Anthemideae</taxon>
        <taxon>Anthemidinae</taxon>
        <taxon>Tanacetum</taxon>
    </lineage>
</organism>
<protein>
    <submittedName>
        <fullName evidence="1">Uncharacterized protein</fullName>
    </submittedName>
</protein>
<sequence length="115" mass="13010">MKSNFVAVVSPHWSTNMAGHSNSSVLRDEVVTYVQAFNEAKIDEERFLRQKSKIEWLEFIGTSMACDDLNMSGLFYKKVSVASNANMIRHVTNDEIKRAMFDTGDDKVSGLDDIK</sequence>
<reference evidence="1" key="2">
    <citation type="submission" date="2022-01" db="EMBL/GenBank/DDBJ databases">
        <authorList>
            <person name="Yamashiro T."/>
            <person name="Shiraishi A."/>
            <person name="Satake H."/>
            <person name="Nakayama K."/>
        </authorList>
    </citation>
    <scope>NUCLEOTIDE SEQUENCE</scope>
</reference>
<reference evidence="1" key="1">
    <citation type="journal article" date="2022" name="Int. J. Mol. Sci.">
        <title>Draft Genome of Tanacetum Coccineum: Genomic Comparison of Closely Related Tanacetum-Family Plants.</title>
        <authorList>
            <person name="Yamashiro T."/>
            <person name="Shiraishi A."/>
            <person name="Nakayama K."/>
            <person name="Satake H."/>
        </authorList>
    </citation>
    <scope>NUCLEOTIDE SEQUENCE</scope>
</reference>
<evidence type="ECO:0000313" key="2">
    <source>
        <dbReference type="Proteomes" id="UP001151760"/>
    </source>
</evidence>
<dbReference type="Proteomes" id="UP001151760">
    <property type="component" value="Unassembled WGS sequence"/>
</dbReference>
<proteinExistence type="predicted"/>